<dbReference type="Pfam" id="PF13966">
    <property type="entry name" value="zf-RVT"/>
    <property type="match status" value="1"/>
</dbReference>
<dbReference type="InterPro" id="IPR057811">
    <property type="entry name" value="RBD_ZCCHC3_2nd"/>
</dbReference>
<accession>A0ABR0ZJ94</accession>
<dbReference type="InterPro" id="IPR042509">
    <property type="entry name" value="ZCCHC3"/>
</dbReference>
<comment type="caution">
    <text evidence="3">The sequence shown here is derived from an EMBL/GenBank/DDBJ whole genome shotgun (WGS) entry which is preliminary data.</text>
</comment>
<evidence type="ECO:0000259" key="1">
    <source>
        <dbReference type="Pfam" id="PF13966"/>
    </source>
</evidence>
<feature type="domain" description="Zinc finger CCHC" evidence="2">
    <location>
        <begin position="1"/>
        <end position="73"/>
    </location>
</feature>
<evidence type="ECO:0000313" key="4">
    <source>
        <dbReference type="Proteomes" id="UP001369086"/>
    </source>
</evidence>
<dbReference type="EMBL" id="JAHFZB010000010">
    <property type="protein sequence ID" value="KAK6484849.1"/>
    <property type="molecule type" value="Genomic_DNA"/>
</dbReference>
<evidence type="ECO:0000259" key="2">
    <source>
        <dbReference type="Pfam" id="PF23058"/>
    </source>
</evidence>
<dbReference type="Pfam" id="PF23058">
    <property type="entry name" value="RBD_ZCCHC3_2nd"/>
    <property type="match status" value="1"/>
</dbReference>
<gene>
    <name evidence="3" type="ORF">HHUSO_G12711</name>
</gene>
<proteinExistence type="predicted"/>
<organism evidence="3 4">
    <name type="scientific">Huso huso</name>
    <name type="common">Beluga</name>
    <name type="synonym">Acipenser huso</name>
    <dbReference type="NCBI Taxonomy" id="61971"/>
    <lineage>
        <taxon>Eukaryota</taxon>
        <taxon>Metazoa</taxon>
        <taxon>Chordata</taxon>
        <taxon>Craniata</taxon>
        <taxon>Vertebrata</taxon>
        <taxon>Euteleostomi</taxon>
        <taxon>Actinopterygii</taxon>
        <taxon>Chondrostei</taxon>
        <taxon>Acipenseriformes</taxon>
        <taxon>Acipenseridae</taxon>
        <taxon>Huso</taxon>
    </lineage>
</organism>
<dbReference type="PANTHER" id="PTHR22639:SF3">
    <property type="entry name" value="ZINC FINGER CCHC DOMAIN-CONTAINING PROTEIN 3"/>
    <property type="match status" value="1"/>
</dbReference>
<dbReference type="InterPro" id="IPR026960">
    <property type="entry name" value="RVT-Znf"/>
</dbReference>
<evidence type="ECO:0000313" key="3">
    <source>
        <dbReference type="EMBL" id="KAK6484849.1"/>
    </source>
</evidence>
<dbReference type="PANTHER" id="PTHR22639">
    <property type="entry name" value="GAG-RELATED PROTEIN"/>
    <property type="match status" value="1"/>
</dbReference>
<keyword evidence="4" id="KW-1185">Reference proteome</keyword>
<sequence>MFNELVEAEDVATWLARFCTVKGSPVKVMDAEGIWTCSWKIPVVQRPDYGGYGGLEHIPQTIVLGENRGLVYYQGQPKLCRNCGEMGHLREAWKLKGGKGLPDIFMFLMIKYVCLHFDMCVNGVCKGAFFVRFLGSYLRSLKIMNISLTVPTAFEIPYHYAIIKRFLKDRDMEKCGKDVFLNKKKLSVFVQEREQMCPVKGAIVADPKGVWRNVAHPGLVNRHRDLSWLVAHDILPVRAMLNARNLSRTSRCPREGCGAEETCLHLFRECHFATDLWREVVGFTDLFLDSNILDDMMVLYGISKKVFPKGLWFKIWVVITCVKDAIWKVRNLLVLQNKLLTVIETKQLGAVYCERLCVARCVCWRPGEGEDGVASGTMGRWDGLGHRAG</sequence>
<name>A0ABR0ZJ94_HUSHU</name>
<dbReference type="Proteomes" id="UP001369086">
    <property type="component" value="Unassembled WGS sequence"/>
</dbReference>
<feature type="domain" description="Reverse transcriptase zinc-binding" evidence="1">
    <location>
        <begin position="211"/>
        <end position="277"/>
    </location>
</feature>
<protein>
    <submittedName>
        <fullName evidence="3">Zinc finger CCHC domain-containing protein 3</fullName>
    </submittedName>
</protein>
<reference evidence="3 4" key="1">
    <citation type="submission" date="2021-05" db="EMBL/GenBank/DDBJ databases">
        <authorList>
            <person name="Zahm M."/>
            <person name="Klopp C."/>
            <person name="Cabau C."/>
            <person name="Kuhl H."/>
            <person name="Suciu R."/>
            <person name="Ciorpac M."/>
            <person name="Holostenco D."/>
            <person name="Gessner J."/>
            <person name="Wuertz S."/>
            <person name="Hohne C."/>
            <person name="Stock M."/>
            <person name="Gislard M."/>
            <person name="Lluch J."/>
            <person name="Milhes M."/>
            <person name="Lampietro C."/>
            <person name="Lopez Roques C."/>
            <person name="Donnadieu C."/>
            <person name="Du K."/>
            <person name="Schartl M."/>
            <person name="Guiguen Y."/>
        </authorList>
    </citation>
    <scope>NUCLEOTIDE SEQUENCE [LARGE SCALE GENOMIC DNA]</scope>
    <source>
        <strain evidence="3">Hh-F2</strain>
        <tissue evidence="3">Blood</tissue>
    </source>
</reference>